<sequence>MKREHYLPKQPKYGNKQCETFSHIDINGEKVMKNKQKYDTDKEAIEEARKLNCLPKTIHKVVAYKCITCGKWHIGRTSKVLTEKEKEHYRSLGTPFNFKKVIYKTDISEGKFKRVIPSAEQELIIKRNLGLL</sequence>
<dbReference type="EMBL" id="BK032510">
    <property type="protein sequence ID" value="DAF43771.1"/>
    <property type="molecule type" value="Genomic_DNA"/>
</dbReference>
<protein>
    <submittedName>
        <fullName evidence="1">Uncharacterized protein</fullName>
    </submittedName>
</protein>
<reference evidence="1" key="1">
    <citation type="journal article" date="2021" name="Proc. Natl. Acad. Sci. U.S.A.">
        <title>A Catalog of Tens of Thousands of Viruses from Human Metagenomes Reveals Hidden Associations with Chronic Diseases.</title>
        <authorList>
            <person name="Tisza M.J."/>
            <person name="Buck C.B."/>
        </authorList>
    </citation>
    <scope>NUCLEOTIDE SEQUENCE</scope>
    <source>
        <strain evidence="1">CtNQV2</strain>
    </source>
</reference>
<accession>A0A8S5RZ32</accession>
<name>A0A8S5RZ32_9CAUD</name>
<organism evidence="1">
    <name type="scientific">Myoviridae sp. ctNQV2</name>
    <dbReference type="NCBI Taxonomy" id="2827683"/>
    <lineage>
        <taxon>Viruses</taxon>
        <taxon>Duplodnaviria</taxon>
        <taxon>Heunggongvirae</taxon>
        <taxon>Uroviricota</taxon>
        <taxon>Caudoviricetes</taxon>
    </lineage>
</organism>
<evidence type="ECO:0000313" key="1">
    <source>
        <dbReference type="EMBL" id="DAF43771.1"/>
    </source>
</evidence>
<proteinExistence type="predicted"/>